<evidence type="ECO:0000313" key="3">
    <source>
        <dbReference type="Proteomes" id="UP000464495"/>
    </source>
</evidence>
<reference evidence="2 3" key="1">
    <citation type="submission" date="2019-12" db="EMBL/GenBank/DDBJ databases">
        <title>Complete genome sequence of Algicella marina strain 9Alg 56(T) isolated from the red alga Tichocarpus crinitus.</title>
        <authorList>
            <person name="Kim S.-G."/>
            <person name="Nedashkovskaya O.I."/>
        </authorList>
    </citation>
    <scope>NUCLEOTIDE SEQUENCE [LARGE SCALE GENOMIC DNA]</scope>
    <source>
        <strain evidence="2 3">9Alg 56</strain>
    </source>
</reference>
<accession>A0A6P1SVI9</accession>
<dbReference type="AlphaFoldDB" id="A0A6P1SVI9"/>
<dbReference type="Proteomes" id="UP000464495">
    <property type="component" value="Chromosome"/>
</dbReference>
<dbReference type="NCBIfam" id="NF046100">
    <property type="entry name" value="RSP_2648_fam_PIN"/>
    <property type="match status" value="1"/>
</dbReference>
<dbReference type="EMBL" id="CP046620">
    <property type="protein sequence ID" value="QHQ34468.1"/>
    <property type="molecule type" value="Genomic_DNA"/>
</dbReference>
<dbReference type="InterPro" id="IPR002716">
    <property type="entry name" value="PIN_dom"/>
</dbReference>
<gene>
    <name evidence="2" type="ORF">GO499_04340</name>
</gene>
<proteinExistence type="predicted"/>
<keyword evidence="3" id="KW-1185">Reference proteome</keyword>
<dbReference type="KEGG" id="amaq:GO499_04340"/>
<dbReference type="InterPro" id="IPR029060">
    <property type="entry name" value="PIN-like_dom_sf"/>
</dbReference>
<evidence type="ECO:0000259" key="1">
    <source>
        <dbReference type="Pfam" id="PF13470"/>
    </source>
</evidence>
<evidence type="ECO:0000313" key="2">
    <source>
        <dbReference type="EMBL" id="QHQ34468.1"/>
    </source>
</evidence>
<organism evidence="2 3">
    <name type="scientific">Algicella marina</name>
    <dbReference type="NCBI Taxonomy" id="2683284"/>
    <lineage>
        <taxon>Bacteria</taxon>
        <taxon>Pseudomonadati</taxon>
        <taxon>Pseudomonadota</taxon>
        <taxon>Alphaproteobacteria</taxon>
        <taxon>Rhodobacterales</taxon>
        <taxon>Paracoccaceae</taxon>
        <taxon>Algicella</taxon>
    </lineage>
</organism>
<name>A0A6P1SVI9_9RHOB</name>
<dbReference type="Pfam" id="PF13470">
    <property type="entry name" value="PIN_3"/>
    <property type="match status" value="1"/>
</dbReference>
<protein>
    <submittedName>
        <fullName evidence="2">PIN domain-containing protein</fullName>
    </submittedName>
</protein>
<dbReference type="RefSeq" id="WP_161861037.1">
    <property type="nucleotide sequence ID" value="NZ_CP046620.1"/>
</dbReference>
<sequence>MSRVLLDACVLYPTVLREILMGAADRGFFTPVWSARILEEWARAAARLGANGEAVARGEIALLRAVHPEAEVTYSFDLQREIELPDADDAHVLAAAVAGGADELLTFNLRDFPGRVLAGYGILPRGPDEFLLELFHNEAGFIEVLEAVRVRTEKISGREQPMRALLKRLRLPRLGKAVG</sequence>
<dbReference type="SUPFAM" id="SSF88723">
    <property type="entry name" value="PIN domain-like"/>
    <property type="match status" value="1"/>
</dbReference>
<feature type="domain" description="PIN" evidence="1">
    <location>
        <begin position="3"/>
        <end position="109"/>
    </location>
</feature>